<dbReference type="Proteomes" id="UP000008783">
    <property type="component" value="Unassembled WGS sequence"/>
</dbReference>
<dbReference type="HOGENOM" id="CLU_2122282_0_0_1"/>
<sequence length="114" mass="12501">MIQQSHGTRQSARKNSGAKACDKSAPSNDLHLPSLGNAPSHLVVVGRHRLRLTGNQQPGPERKTNKYSFNVMDPRVGSVECLHIRVSGGPLRYTTLRAHVAVSAPLRPLRYTNL</sequence>
<dbReference type="GeneID" id="10538810"/>
<proteinExistence type="predicted"/>
<dbReference type="EMBL" id="DS178268">
    <property type="protein sequence ID" value="EFP77602.1"/>
    <property type="molecule type" value="Genomic_DNA"/>
</dbReference>
<dbReference type="AlphaFoldDB" id="E3JZX7"/>
<reference evidence="3" key="2">
    <citation type="journal article" date="2011" name="Proc. Natl. Acad. Sci. U.S.A.">
        <title>Obligate biotrophy features unraveled by the genomic analysis of rust fungi.</title>
        <authorList>
            <person name="Duplessis S."/>
            <person name="Cuomo C.A."/>
            <person name="Lin Y.-C."/>
            <person name="Aerts A."/>
            <person name="Tisserant E."/>
            <person name="Veneault-Fourrey C."/>
            <person name="Joly D.L."/>
            <person name="Hacquard S."/>
            <person name="Amselem J."/>
            <person name="Cantarel B.L."/>
            <person name="Chiu R."/>
            <person name="Coutinho P.M."/>
            <person name="Feau N."/>
            <person name="Field M."/>
            <person name="Frey P."/>
            <person name="Gelhaye E."/>
            <person name="Goldberg J."/>
            <person name="Grabherr M.G."/>
            <person name="Kodira C.D."/>
            <person name="Kohler A."/>
            <person name="Kuees U."/>
            <person name="Lindquist E.A."/>
            <person name="Lucas S.M."/>
            <person name="Mago R."/>
            <person name="Mauceli E."/>
            <person name="Morin E."/>
            <person name="Murat C."/>
            <person name="Pangilinan J.L."/>
            <person name="Park R."/>
            <person name="Pearson M."/>
            <person name="Quesneville H."/>
            <person name="Rouhier N."/>
            <person name="Sakthikumar S."/>
            <person name="Salamov A.A."/>
            <person name="Schmutz J."/>
            <person name="Selles B."/>
            <person name="Shapiro H."/>
            <person name="Tanguay P."/>
            <person name="Tuskan G.A."/>
            <person name="Henrissat B."/>
            <person name="Van de Peer Y."/>
            <person name="Rouze P."/>
            <person name="Ellis J.G."/>
            <person name="Dodds P.N."/>
            <person name="Schein J.E."/>
            <person name="Zhong S."/>
            <person name="Hamelin R.C."/>
            <person name="Grigoriev I.V."/>
            <person name="Szabo L.J."/>
            <person name="Martin F."/>
        </authorList>
    </citation>
    <scope>NUCLEOTIDE SEQUENCE [LARGE SCALE GENOMIC DNA]</scope>
    <source>
        <strain evidence="3">CRL 75-36-700-3 / race SCCL</strain>
    </source>
</reference>
<organism evidence="2 3">
    <name type="scientific">Puccinia graminis f. sp. tritici (strain CRL 75-36-700-3 / race SCCL)</name>
    <name type="common">Black stem rust fungus</name>
    <dbReference type="NCBI Taxonomy" id="418459"/>
    <lineage>
        <taxon>Eukaryota</taxon>
        <taxon>Fungi</taxon>
        <taxon>Dikarya</taxon>
        <taxon>Basidiomycota</taxon>
        <taxon>Pucciniomycotina</taxon>
        <taxon>Pucciniomycetes</taxon>
        <taxon>Pucciniales</taxon>
        <taxon>Pucciniaceae</taxon>
        <taxon>Puccinia</taxon>
    </lineage>
</organism>
<dbReference type="STRING" id="418459.E3JZX7"/>
<dbReference type="RefSeq" id="XP_003322021.1">
    <property type="nucleotide sequence ID" value="XM_003321973.1"/>
</dbReference>
<name>E3JZX7_PUCGT</name>
<keyword evidence="3" id="KW-1185">Reference proteome</keyword>
<gene>
    <name evidence="2" type="ORF">PGTG_03558</name>
</gene>
<dbReference type="KEGG" id="pgr:PGTG_03558"/>
<evidence type="ECO:0000313" key="2">
    <source>
        <dbReference type="EMBL" id="EFP77602.1"/>
    </source>
</evidence>
<accession>E3JZX7</accession>
<dbReference type="eggNOG" id="ENOG502SCE0">
    <property type="taxonomic scope" value="Eukaryota"/>
</dbReference>
<feature type="compositionally biased region" description="Polar residues" evidence="1">
    <location>
        <begin position="1"/>
        <end position="14"/>
    </location>
</feature>
<evidence type="ECO:0000256" key="1">
    <source>
        <dbReference type="SAM" id="MobiDB-lite"/>
    </source>
</evidence>
<evidence type="ECO:0000313" key="3">
    <source>
        <dbReference type="Proteomes" id="UP000008783"/>
    </source>
</evidence>
<protein>
    <submittedName>
        <fullName evidence="2">Uncharacterized protein</fullName>
    </submittedName>
</protein>
<reference key="1">
    <citation type="submission" date="2007-01" db="EMBL/GenBank/DDBJ databases">
        <title>The Genome Sequence of Puccinia graminis f. sp. tritici Strain CRL 75-36-700-3.</title>
        <authorList>
            <consortium name="The Broad Institute Genome Sequencing Platform"/>
            <person name="Birren B."/>
            <person name="Lander E."/>
            <person name="Galagan J."/>
            <person name="Nusbaum C."/>
            <person name="Devon K."/>
            <person name="Cuomo C."/>
            <person name="Jaffe D."/>
            <person name="Butler J."/>
            <person name="Alvarez P."/>
            <person name="Gnerre S."/>
            <person name="Grabherr M."/>
            <person name="Mauceli E."/>
            <person name="Brockman W."/>
            <person name="Young S."/>
            <person name="LaButti K."/>
            <person name="Sykes S."/>
            <person name="DeCaprio D."/>
            <person name="Crawford M."/>
            <person name="Koehrsen M."/>
            <person name="Engels R."/>
            <person name="Montgomery P."/>
            <person name="Pearson M."/>
            <person name="Howarth C."/>
            <person name="Larson L."/>
            <person name="White J."/>
            <person name="Zeng Q."/>
            <person name="Kodira C."/>
            <person name="Yandava C."/>
            <person name="Alvarado L."/>
            <person name="O'Leary S."/>
            <person name="Szabo L."/>
            <person name="Dean R."/>
            <person name="Schein J."/>
        </authorList>
    </citation>
    <scope>NUCLEOTIDE SEQUENCE</scope>
    <source>
        <strain>CRL 75-36-700-3</strain>
    </source>
</reference>
<dbReference type="OrthoDB" id="10634661at2759"/>
<dbReference type="VEuPathDB" id="FungiDB:PGTG_03558"/>
<feature type="region of interest" description="Disordered" evidence="1">
    <location>
        <begin position="1"/>
        <end position="38"/>
    </location>
</feature>
<dbReference type="InParanoid" id="E3JZX7"/>